<gene>
    <name evidence="1" type="ORF">BV22DRAFT_749681</name>
</gene>
<evidence type="ECO:0000313" key="1">
    <source>
        <dbReference type="EMBL" id="KAH7921148.1"/>
    </source>
</evidence>
<protein>
    <submittedName>
        <fullName evidence="1">Uncharacterized protein</fullName>
    </submittedName>
</protein>
<proteinExistence type="predicted"/>
<organism evidence="1 2">
    <name type="scientific">Leucogyrophana mollusca</name>
    <dbReference type="NCBI Taxonomy" id="85980"/>
    <lineage>
        <taxon>Eukaryota</taxon>
        <taxon>Fungi</taxon>
        <taxon>Dikarya</taxon>
        <taxon>Basidiomycota</taxon>
        <taxon>Agaricomycotina</taxon>
        <taxon>Agaricomycetes</taxon>
        <taxon>Agaricomycetidae</taxon>
        <taxon>Boletales</taxon>
        <taxon>Boletales incertae sedis</taxon>
        <taxon>Leucogyrophana</taxon>
    </lineage>
</organism>
<sequence>MSPMSAALASFSAELYDLPPSQRNLRLRTFWLSLTPSQRLLLQDEITPDSDSEHPSRSRLTPNDVAFLLRISDSLTWALGALKTSPHKQVVLTAVKLVSRLWVQSSSASNMGDDDMVNGMVELIDSAVPQYVAHLLFRNLSRSRHSRLVDGVLAAIFPFLSRTGSPTPISRYARVALSGSPLILAASRPVLRSVIQHCAAQWFDDTTWRRLARRHPDVIGDILLEHINAPVDIPLGIVAEDPQQLFIALENVIKRPDGDTFATAFLMQYASYTTNHAARSQLKLGGDPTLAALVKYTASLLRIRKRKDPSTIFGVAIAQCTLLAQISAAYGQANWSWSLAQPLIDIALHEFGKSPGEWLLLSVNDALTSPTSTCTGYLLALLRHLEYTNTTAWTDERLWKALRRLPRPARFPLLNLWHIAKTGEDLLDVPATPVLVPKCVPKIIGLLLPKHMKMLLHIGTESWGDDFLGYDVPKVFWGDIGMLDCLRAADAQAPGTVSAGLRAVQVGAARTMLRLPTRKSDTIEVDHSAGELEACKTAIDELKQLASRSRDSRPDFVWAALSLAVLSQGPSLFIDALAWAVNRFAKDPLTSPKLFTWLTGSANGTLIRFLAGPTGVFSCSRTKGMLNVETLQVWCGVTNRAVGILMELLRVWIGEPGHQGTIKVEFAEFRTLLMRLIQKRCDLINIIYPTLIDNIDELQTIMLAPLVELWMQWERMRVVEYPELFAFDNIHNIPCRIEGPHESLKVHQRILPGILPFIEAIGQEREALYLTYRSKFSQPDASMLKERYSQLSRGPHRHFLPFPLAIKESLTSEGILHASGPLWEYVERVLFKDAQRTLDEQADKLDWHPTQFASAVKTFVNLFPGTRISKAHALFSAYNPTRQALDLTTAFILRLPSIQPLLWQDEELCQYIASLLPPYPAENVEPPCGDFDPQALMPPTRRRIPDFEATSPLTVLRNPDLSERDLFQILIPKHGLRGASLRTAHRFAVFAIAFLLTLLGVPRPEGSSVSSSCGVVEYAVHNVRVPRNFMTKCKNYVSGYNNAPAATFPCKLLSFVLPTLSVSELRQLLAVVFAAPASPENRGTQMSILSAVRRLAIPGLGQDEAFQVMQDVSASSWHRQAITIRSITTLRPSDAREYVSRLLSFSQERSMLHKTRVQTDDTTKQGPAIKMSTQKLFIQLLAPLFRRGVLDDTTIMGYAQSGLLEAPDAISSYVVEAVAEIGVTALVIGSRNDNSTWTLLTTFVGIAQRLDERTELSADTWDLARNGSIPMPTISNDRPVATALLSYGGASMAPSIKKLWAQSVVVPILTGHLAARTAWLKCAVARESGPANLQESIMASYCDQVDFSVVERFAEYIPSELWEALENRAVGYLFRDTYEKLHALVAANHSKDWEREPYGKALISLTQFAIKEGVSFYALYRITNTVQDPNISDTGRERALDALLHVGYTMLAHRNMLKPITRPPGRPFATFMNLVRRHLMSARDSRIEHLLWRYLAKAEEQESRLARDRVHGGACYWRVIVSLKLLLARLAAEDCAIGETPSGKKYAGAVAAVATNVVEDGWRHANFPHQYQPFLQCAQIPADEIIIASRELTRPPLCPSEPGPLRSAFLEAAAAVLKANKKEIEKSAVAARALEELTNEWKGDADGALEWLAMAWDE</sequence>
<accession>A0ACB8B8C0</accession>
<evidence type="ECO:0000313" key="2">
    <source>
        <dbReference type="Proteomes" id="UP000790709"/>
    </source>
</evidence>
<comment type="caution">
    <text evidence="1">The sequence shown here is derived from an EMBL/GenBank/DDBJ whole genome shotgun (WGS) entry which is preliminary data.</text>
</comment>
<keyword evidence="2" id="KW-1185">Reference proteome</keyword>
<dbReference type="EMBL" id="MU266540">
    <property type="protein sequence ID" value="KAH7921148.1"/>
    <property type="molecule type" value="Genomic_DNA"/>
</dbReference>
<dbReference type="Proteomes" id="UP000790709">
    <property type="component" value="Unassembled WGS sequence"/>
</dbReference>
<reference evidence="1" key="1">
    <citation type="journal article" date="2021" name="New Phytol.">
        <title>Evolutionary innovations through gain and loss of genes in the ectomycorrhizal Boletales.</title>
        <authorList>
            <person name="Wu G."/>
            <person name="Miyauchi S."/>
            <person name="Morin E."/>
            <person name="Kuo A."/>
            <person name="Drula E."/>
            <person name="Varga T."/>
            <person name="Kohler A."/>
            <person name="Feng B."/>
            <person name="Cao Y."/>
            <person name="Lipzen A."/>
            <person name="Daum C."/>
            <person name="Hundley H."/>
            <person name="Pangilinan J."/>
            <person name="Johnson J."/>
            <person name="Barry K."/>
            <person name="LaButti K."/>
            <person name="Ng V."/>
            <person name="Ahrendt S."/>
            <person name="Min B."/>
            <person name="Choi I.G."/>
            <person name="Park H."/>
            <person name="Plett J.M."/>
            <person name="Magnuson J."/>
            <person name="Spatafora J.W."/>
            <person name="Nagy L.G."/>
            <person name="Henrissat B."/>
            <person name="Grigoriev I.V."/>
            <person name="Yang Z.L."/>
            <person name="Xu J."/>
            <person name="Martin F.M."/>
        </authorList>
    </citation>
    <scope>NUCLEOTIDE SEQUENCE</scope>
    <source>
        <strain evidence="1">KUC20120723A-06</strain>
    </source>
</reference>
<name>A0ACB8B8C0_9AGAM</name>